<evidence type="ECO:0000256" key="4">
    <source>
        <dbReference type="ARBA" id="ARBA00022475"/>
    </source>
</evidence>
<dbReference type="PANTHER" id="PTHR43823">
    <property type="entry name" value="SPORULATION PROTEIN YKVU"/>
    <property type="match status" value="1"/>
</dbReference>
<feature type="transmembrane region" description="Helical" evidence="9">
    <location>
        <begin position="252"/>
        <end position="274"/>
    </location>
</feature>
<feature type="transmembrane region" description="Helical" evidence="9">
    <location>
        <begin position="334"/>
        <end position="359"/>
    </location>
</feature>
<evidence type="ECO:0000256" key="9">
    <source>
        <dbReference type="SAM" id="Phobius"/>
    </source>
</evidence>
<feature type="transmembrane region" description="Helical" evidence="9">
    <location>
        <begin position="431"/>
        <end position="449"/>
    </location>
</feature>
<evidence type="ECO:0000256" key="1">
    <source>
        <dbReference type="ARBA" id="ARBA00004429"/>
    </source>
</evidence>
<dbReference type="GO" id="GO:0042910">
    <property type="term" value="F:xenobiotic transmembrane transporter activity"/>
    <property type="evidence" value="ECO:0007669"/>
    <property type="project" value="InterPro"/>
</dbReference>
<feature type="transmembrane region" description="Helical" evidence="9">
    <location>
        <begin position="213"/>
        <end position="232"/>
    </location>
</feature>
<accession>A0A5P9CI87</accession>
<feature type="transmembrane region" description="Helical" evidence="9">
    <location>
        <begin position="365"/>
        <end position="388"/>
    </location>
</feature>
<keyword evidence="4" id="KW-1003">Cell membrane</keyword>
<evidence type="ECO:0000256" key="6">
    <source>
        <dbReference type="ARBA" id="ARBA00022989"/>
    </source>
</evidence>
<dbReference type="Proteomes" id="UP000326936">
    <property type="component" value="Chromosome"/>
</dbReference>
<keyword evidence="7 9" id="KW-0472">Membrane</keyword>
<feature type="transmembrane region" description="Helical" evidence="9">
    <location>
        <begin position="33"/>
        <end position="60"/>
    </location>
</feature>
<gene>
    <name evidence="10" type="primary">mepA4</name>
    <name evidence="10" type="ORF">FIV01_04860</name>
</gene>
<evidence type="ECO:0000256" key="7">
    <source>
        <dbReference type="ARBA" id="ARBA00023136"/>
    </source>
</evidence>
<dbReference type="InterPro" id="IPR048279">
    <property type="entry name" value="MdtK-like"/>
</dbReference>
<proteinExistence type="predicted"/>
<name>A0A5P9CI87_9VIBR</name>
<evidence type="ECO:0000313" key="10">
    <source>
        <dbReference type="EMBL" id="QFT25751.1"/>
    </source>
</evidence>
<dbReference type="EMBL" id="CP045350">
    <property type="protein sequence ID" value="QFT25751.1"/>
    <property type="molecule type" value="Genomic_DNA"/>
</dbReference>
<dbReference type="GO" id="GO:0015297">
    <property type="term" value="F:antiporter activity"/>
    <property type="evidence" value="ECO:0007669"/>
    <property type="project" value="InterPro"/>
</dbReference>
<feature type="transmembrane region" description="Helical" evidence="9">
    <location>
        <begin position="66"/>
        <end position="95"/>
    </location>
</feature>
<evidence type="ECO:0000256" key="8">
    <source>
        <dbReference type="ARBA" id="ARBA00030855"/>
    </source>
</evidence>
<dbReference type="InterPro" id="IPR051327">
    <property type="entry name" value="MATE_MepA_subfamily"/>
</dbReference>
<comment type="subcellular location">
    <subcellularLocation>
        <location evidence="1">Cell inner membrane</location>
        <topology evidence="1">Multi-pass membrane protein</topology>
    </subcellularLocation>
</comment>
<keyword evidence="6 9" id="KW-1133">Transmembrane helix</keyword>
<evidence type="ECO:0000256" key="3">
    <source>
        <dbReference type="ARBA" id="ARBA00022448"/>
    </source>
</evidence>
<dbReference type="AlphaFoldDB" id="A0A5P9CI87"/>
<feature type="transmembrane region" description="Helical" evidence="9">
    <location>
        <begin position="400"/>
        <end position="425"/>
    </location>
</feature>
<dbReference type="PIRSF" id="PIRSF006603">
    <property type="entry name" value="DinF"/>
    <property type="match status" value="1"/>
</dbReference>
<keyword evidence="11" id="KW-1185">Reference proteome</keyword>
<dbReference type="KEGG" id="vaq:FIV01_04860"/>
<keyword evidence="5 9" id="KW-0812">Transmembrane</keyword>
<dbReference type="Pfam" id="PF01554">
    <property type="entry name" value="MatE"/>
    <property type="match status" value="2"/>
</dbReference>
<protein>
    <recommendedName>
        <fullName evidence="2">Multidrug resistance protein NorM</fullName>
    </recommendedName>
    <alternativeName>
        <fullName evidence="8">Na(+)/drug antiporter</fullName>
    </alternativeName>
</protein>
<feature type="transmembrane region" description="Helical" evidence="9">
    <location>
        <begin position="116"/>
        <end position="140"/>
    </location>
</feature>
<feature type="transmembrane region" description="Helical" evidence="9">
    <location>
        <begin position="186"/>
        <end position="207"/>
    </location>
</feature>
<evidence type="ECO:0000313" key="11">
    <source>
        <dbReference type="Proteomes" id="UP000326936"/>
    </source>
</evidence>
<dbReference type="GO" id="GO:0005886">
    <property type="term" value="C:plasma membrane"/>
    <property type="evidence" value="ECO:0007669"/>
    <property type="project" value="UniProtKB-SubCell"/>
</dbReference>
<reference evidence="10 11" key="1">
    <citation type="submission" date="2019-10" db="EMBL/GenBank/DDBJ databases">
        <title>Complete genome sequence of Vibrio sp. strain THAF100, isolated from non-filtered water from the water column of tank 6 of a marine aquarium containing stony-coral fragments. Water maintained at 26 degree C.</title>
        <authorList>
            <person name="Ruckert C."/>
            <person name="Franco A."/>
            <person name="Kalinowski J."/>
            <person name="Glaeser S."/>
        </authorList>
    </citation>
    <scope>NUCLEOTIDE SEQUENCE [LARGE SCALE GENOMIC DNA]</scope>
    <source>
        <strain evidence="10 11">THAF100</strain>
    </source>
</reference>
<sequence>MGASFFVEQKWELRLNVENQSAKFVEGSTMRHILVMSGAGSVGLMALFVVDLLDMLFISMLGQVELAAAVGFAGTLVFFSTSISIGTSIAMGALVSKAIGAKQRDHARRLSSSIMLTAFTISCVVSTLMFVFIPELLAAIGAKGYVAERAQAYLQILLPSGPLIAIAMSAGAGLRAAGDAKRSMWATLAGGIINAVLDPIFIFGFGWNVEGAAVATVFARFTVFFFSLYPLIRDHDLVALPSLSAWKNSLKAILTISIPAIITNIATPIGNAIVTTSIAKYGEDFVAGYAVIGRLIPVCFAVIFALSGAVGPIIGQNFGAERLDRVRDTLTNSLIVTTAYTSVVCILLYFVQSLVITGFSLQGDAAIIVSAFCTYVAFSFVFNGAQFVANTSFNNLGKPLYSTALNLGKATLGTLPFVYLGSIWFGALGVLYGQAIGSVVFGILALIVLHKHISDLTQGDRFELEEEDPSITSINSQPFCTHDAVLIDEVASQKESLLTEEKNS</sequence>
<feature type="transmembrane region" description="Helical" evidence="9">
    <location>
        <begin position="152"/>
        <end position="174"/>
    </location>
</feature>
<keyword evidence="3" id="KW-0813">Transport</keyword>
<dbReference type="PANTHER" id="PTHR43823:SF3">
    <property type="entry name" value="MULTIDRUG EXPORT PROTEIN MEPA"/>
    <property type="match status" value="1"/>
</dbReference>
<dbReference type="InterPro" id="IPR002528">
    <property type="entry name" value="MATE_fam"/>
</dbReference>
<organism evidence="10 11">
    <name type="scientific">Vibrio aquimaris</name>
    <dbReference type="NCBI Taxonomy" id="2587862"/>
    <lineage>
        <taxon>Bacteria</taxon>
        <taxon>Pseudomonadati</taxon>
        <taxon>Pseudomonadota</taxon>
        <taxon>Gammaproteobacteria</taxon>
        <taxon>Vibrionales</taxon>
        <taxon>Vibrionaceae</taxon>
        <taxon>Vibrio</taxon>
    </lineage>
</organism>
<dbReference type="NCBIfam" id="TIGR00797">
    <property type="entry name" value="matE"/>
    <property type="match status" value="1"/>
</dbReference>
<evidence type="ECO:0000256" key="5">
    <source>
        <dbReference type="ARBA" id="ARBA00022692"/>
    </source>
</evidence>
<evidence type="ECO:0000256" key="2">
    <source>
        <dbReference type="ARBA" id="ARBA00013489"/>
    </source>
</evidence>
<feature type="transmembrane region" description="Helical" evidence="9">
    <location>
        <begin position="286"/>
        <end position="314"/>
    </location>
</feature>